<feature type="compositionally biased region" description="Polar residues" evidence="1">
    <location>
        <begin position="11"/>
        <end position="22"/>
    </location>
</feature>
<dbReference type="EMBL" id="JACXWA010000080">
    <property type="protein sequence ID" value="MBD3870681.1"/>
    <property type="molecule type" value="Genomic_DNA"/>
</dbReference>
<evidence type="ECO:0000313" key="3">
    <source>
        <dbReference type="EMBL" id="MBD3870681.1"/>
    </source>
</evidence>
<dbReference type="Pfam" id="PF13840">
    <property type="entry name" value="ACT_7"/>
    <property type="match status" value="1"/>
</dbReference>
<evidence type="ECO:0000259" key="2">
    <source>
        <dbReference type="Pfam" id="PF13840"/>
    </source>
</evidence>
<organism evidence="3 4">
    <name type="scientific">Candidatus Sulfomarinibacter kjeldsenii</name>
    <dbReference type="NCBI Taxonomy" id="2885994"/>
    <lineage>
        <taxon>Bacteria</taxon>
        <taxon>Pseudomonadati</taxon>
        <taxon>Acidobacteriota</taxon>
        <taxon>Thermoanaerobaculia</taxon>
        <taxon>Thermoanaerobaculales</taxon>
        <taxon>Candidatus Sulfomarinibacteraceae</taxon>
        <taxon>Candidatus Sulfomarinibacter</taxon>
    </lineage>
</organism>
<proteinExistence type="predicted"/>
<sequence>MTRTNDELSIVSPSTDVPSGSQVEDGWRCLRVEGPLAFEMTGVLAELSAPLARAEIPIFVVSTYDTDYLLVKVTDLERASSTLRNEGHTVRV</sequence>
<comment type="caution">
    <text evidence="3">The sequence shown here is derived from an EMBL/GenBank/DDBJ whole genome shotgun (WGS) entry which is preliminary data.</text>
</comment>
<dbReference type="InterPro" id="IPR016540">
    <property type="entry name" value="UCP008459"/>
</dbReference>
<gene>
    <name evidence="3" type="ORF">IFJ97_04905</name>
</gene>
<dbReference type="InterPro" id="IPR051719">
    <property type="entry name" value="CASTOR_mTORC1"/>
</dbReference>
<name>A0A8J7C545_9BACT</name>
<dbReference type="SUPFAM" id="SSF55021">
    <property type="entry name" value="ACT-like"/>
    <property type="match status" value="1"/>
</dbReference>
<dbReference type="InterPro" id="IPR027795">
    <property type="entry name" value="CASTOR_ACT_dom"/>
</dbReference>
<dbReference type="Proteomes" id="UP000598633">
    <property type="component" value="Unassembled WGS sequence"/>
</dbReference>
<dbReference type="InterPro" id="IPR045865">
    <property type="entry name" value="ACT-like_dom_sf"/>
</dbReference>
<dbReference type="PANTHER" id="PTHR31131">
    <property type="entry name" value="CHROMOSOME 1, WHOLE GENOME SHOTGUN SEQUENCE"/>
    <property type="match status" value="1"/>
</dbReference>
<evidence type="ECO:0000313" key="4">
    <source>
        <dbReference type="Proteomes" id="UP000598633"/>
    </source>
</evidence>
<feature type="region of interest" description="Disordered" evidence="1">
    <location>
        <begin position="1"/>
        <end position="23"/>
    </location>
</feature>
<dbReference type="AlphaFoldDB" id="A0A8J7C545"/>
<dbReference type="Gene3D" id="3.30.2130.10">
    <property type="entry name" value="VC0802-like"/>
    <property type="match status" value="1"/>
</dbReference>
<reference evidence="3 4" key="1">
    <citation type="submission" date="2020-08" db="EMBL/GenBank/DDBJ databases">
        <title>Acidobacteriota in marine sediments use diverse sulfur dissimilation pathways.</title>
        <authorList>
            <person name="Wasmund K."/>
        </authorList>
    </citation>
    <scope>NUCLEOTIDE SEQUENCE [LARGE SCALE GENOMIC DNA]</scope>
    <source>
        <strain evidence="3">MAG AM3-A</strain>
    </source>
</reference>
<dbReference type="PIRSF" id="PIRSF008459">
    <property type="entry name" value="UCP008459"/>
    <property type="match status" value="1"/>
</dbReference>
<feature type="domain" description="CASTOR ACT" evidence="2">
    <location>
        <begin position="23"/>
        <end position="85"/>
    </location>
</feature>
<accession>A0A8J7C545</accession>
<protein>
    <submittedName>
        <fullName evidence="3">ACT domain-containing protein</fullName>
    </submittedName>
</protein>
<evidence type="ECO:0000256" key="1">
    <source>
        <dbReference type="SAM" id="MobiDB-lite"/>
    </source>
</evidence>
<dbReference type="PANTHER" id="PTHR31131:SF6">
    <property type="entry name" value="CASTOR ACT DOMAIN-CONTAINING PROTEIN"/>
    <property type="match status" value="1"/>
</dbReference>